<keyword evidence="1" id="KW-0472">Membrane</keyword>
<evidence type="ECO:0008006" key="4">
    <source>
        <dbReference type="Google" id="ProtNLM"/>
    </source>
</evidence>
<dbReference type="Pfam" id="PF11821">
    <property type="entry name" value="ActD"/>
    <property type="match status" value="1"/>
</dbReference>
<dbReference type="PANTHER" id="PTHR40394:SF2">
    <property type="entry name" value="QUINOL:CYTOCHROME C OXIDOREDUCTASE MEMBRANE PROTEIN"/>
    <property type="match status" value="1"/>
</dbReference>
<feature type="transmembrane region" description="Helical" evidence="1">
    <location>
        <begin position="101"/>
        <end position="125"/>
    </location>
</feature>
<dbReference type="AlphaFoldDB" id="A0A1I1VKS1"/>
<dbReference type="EMBL" id="FOMX01000005">
    <property type="protein sequence ID" value="SFD83596.1"/>
    <property type="molecule type" value="Genomic_DNA"/>
</dbReference>
<protein>
    <recommendedName>
        <fullName evidence="4">Quinol:cytochrome c oxidoreductase membrane protein</fullName>
    </recommendedName>
</protein>
<keyword evidence="1" id="KW-1133">Transmembrane helix</keyword>
<name>A0A1I1VKS1_9BACT</name>
<gene>
    <name evidence="2" type="ORF">SAMN02745121_01739</name>
</gene>
<keyword evidence="3" id="KW-1185">Reference proteome</keyword>
<dbReference type="Proteomes" id="UP000199400">
    <property type="component" value="Unassembled WGS sequence"/>
</dbReference>
<feature type="transmembrane region" description="Helical" evidence="1">
    <location>
        <begin position="59"/>
        <end position="81"/>
    </location>
</feature>
<organism evidence="2 3">
    <name type="scientific">Nannocystis exedens</name>
    <dbReference type="NCBI Taxonomy" id="54"/>
    <lineage>
        <taxon>Bacteria</taxon>
        <taxon>Pseudomonadati</taxon>
        <taxon>Myxococcota</taxon>
        <taxon>Polyangia</taxon>
        <taxon>Nannocystales</taxon>
        <taxon>Nannocystaceae</taxon>
        <taxon>Nannocystis</taxon>
    </lineage>
</organism>
<accession>A0A1I1VKS1</accession>
<evidence type="ECO:0000313" key="2">
    <source>
        <dbReference type="EMBL" id="SFD83596.1"/>
    </source>
</evidence>
<evidence type="ECO:0000256" key="1">
    <source>
        <dbReference type="SAM" id="Phobius"/>
    </source>
</evidence>
<keyword evidence="1" id="KW-0812">Transmembrane</keyword>
<dbReference type="InterPro" id="IPR021776">
    <property type="entry name" value="ActD"/>
</dbReference>
<dbReference type="OrthoDB" id="9792475at2"/>
<dbReference type="STRING" id="54.SAMN02745121_01739"/>
<reference evidence="3" key="1">
    <citation type="submission" date="2016-10" db="EMBL/GenBank/DDBJ databases">
        <authorList>
            <person name="Varghese N."/>
            <person name="Submissions S."/>
        </authorList>
    </citation>
    <scope>NUCLEOTIDE SEQUENCE [LARGE SCALE GENOMIC DNA]</scope>
    <source>
        <strain evidence="3">ATCC 25963</strain>
    </source>
</reference>
<dbReference type="PANTHER" id="PTHR40394">
    <property type="entry name" value="LIPOPROTEIN-RELATED"/>
    <property type="match status" value="1"/>
</dbReference>
<evidence type="ECO:0000313" key="3">
    <source>
        <dbReference type="Proteomes" id="UP000199400"/>
    </source>
</evidence>
<proteinExistence type="predicted"/>
<sequence>MSKPLLKKKTYGLLAEYDSARAIYHACEQVRDAGYKVWDSHTPFAVHNLDKAMGLAPSVLPWIVFAMGMTGASLAMLLQWWTSTIDYPIVIAGKPYFSWQAFVPVTFELGVLFSAFGAVFGMLGLNRLPMWYHSLFNSERFLRHTDDKFFIAIEARDPKYDPQKTRELLERTGALHIEEVED</sequence>
<dbReference type="RefSeq" id="WP_096330552.1">
    <property type="nucleotide sequence ID" value="NZ_FOMX01000005.1"/>
</dbReference>